<name>A0A554SBA6_9ACTN</name>
<feature type="region of interest" description="Disordered" evidence="1">
    <location>
        <begin position="363"/>
        <end position="390"/>
    </location>
</feature>
<evidence type="ECO:0000256" key="1">
    <source>
        <dbReference type="SAM" id="MobiDB-lite"/>
    </source>
</evidence>
<accession>A0A554SBA6</accession>
<feature type="domain" description="Mammalian cell entry C-terminal" evidence="3">
    <location>
        <begin position="118"/>
        <end position="305"/>
    </location>
</feature>
<feature type="domain" description="Mce/MlaD" evidence="2">
    <location>
        <begin position="38"/>
        <end position="112"/>
    </location>
</feature>
<gene>
    <name evidence="4" type="ORF">FNM00_08435</name>
</gene>
<dbReference type="Pfam" id="PF11887">
    <property type="entry name" value="Mce4_CUP1"/>
    <property type="match status" value="1"/>
</dbReference>
<organism evidence="4 5">
    <name type="scientific">Aeromicrobium piscarium</name>
    <dbReference type="NCBI Taxonomy" id="2590901"/>
    <lineage>
        <taxon>Bacteria</taxon>
        <taxon>Bacillati</taxon>
        <taxon>Actinomycetota</taxon>
        <taxon>Actinomycetes</taxon>
        <taxon>Propionibacteriales</taxon>
        <taxon>Nocardioidaceae</taxon>
        <taxon>Aeromicrobium</taxon>
    </lineage>
</organism>
<dbReference type="InterPro" id="IPR024516">
    <property type="entry name" value="Mce_C"/>
</dbReference>
<protein>
    <submittedName>
        <fullName evidence="4">MCE family protein</fullName>
    </submittedName>
</protein>
<dbReference type="PANTHER" id="PTHR33371:SF4">
    <property type="entry name" value="INTERMEMBRANE PHOSPHOLIPID TRANSPORT SYSTEM BINDING PROTEIN MLAD"/>
    <property type="match status" value="1"/>
</dbReference>
<dbReference type="RefSeq" id="WP_143913001.1">
    <property type="nucleotide sequence ID" value="NZ_VLNT01000005.1"/>
</dbReference>
<evidence type="ECO:0000313" key="4">
    <source>
        <dbReference type="EMBL" id="TSD63630.1"/>
    </source>
</evidence>
<dbReference type="PANTHER" id="PTHR33371">
    <property type="entry name" value="INTERMEMBRANE PHOSPHOLIPID TRANSPORT SYSTEM BINDING PROTEIN MLAD-RELATED"/>
    <property type="match status" value="1"/>
</dbReference>
<dbReference type="InterPro" id="IPR005693">
    <property type="entry name" value="Mce"/>
</dbReference>
<dbReference type="InterPro" id="IPR003399">
    <property type="entry name" value="Mce/MlaD"/>
</dbReference>
<proteinExistence type="predicted"/>
<dbReference type="AlphaFoldDB" id="A0A554SBA6"/>
<dbReference type="EMBL" id="VLNT01000005">
    <property type="protein sequence ID" value="TSD63630.1"/>
    <property type="molecule type" value="Genomic_DNA"/>
</dbReference>
<dbReference type="InterPro" id="IPR052336">
    <property type="entry name" value="MlaD_Phospholipid_Transporter"/>
</dbReference>
<dbReference type="NCBIfam" id="TIGR00996">
    <property type="entry name" value="Mtu_fam_mce"/>
    <property type="match status" value="1"/>
</dbReference>
<dbReference type="Proteomes" id="UP000316988">
    <property type="component" value="Unassembled WGS sequence"/>
</dbReference>
<reference evidence="4 5" key="1">
    <citation type="submission" date="2019-07" db="EMBL/GenBank/DDBJ databases">
        <authorList>
            <person name="Zhao L.H."/>
        </authorList>
    </citation>
    <scope>NUCLEOTIDE SEQUENCE [LARGE SCALE GENOMIC DNA]</scope>
    <source>
        <strain evidence="4 5">Co35</strain>
    </source>
</reference>
<dbReference type="GO" id="GO:0005576">
    <property type="term" value="C:extracellular region"/>
    <property type="evidence" value="ECO:0007669"/>
    <property type="project" value="TreeGrafter"/>
</dbReference>
<evidence type="ECO:0000259" key="2">
    <source>
        <dbReference type="Pfam" id="PF02470"/>
    </source>
</evidence>
<keyword evidence="5" id="KW-1185">Reference proteome</keyword>
<comment type="caution">
    <text evidence="4">The sequence shown here is derived from an EMBL/GenBank/DDBJ whole genome shotgun (WGS) entry which is preliminary data.</text>
</comment>
<evidence type="ECO:0000259" key="3">
    <source>
        <dbReference type="Pfam" id="PF11887"/>
    </source>
</evidence>
<dbReference type="OrthoDB" id="4516955at2"/>
<sequence length="390" mass="41346">MRQALAMRLANTSKLVVVVVFLALVVSAVVAWTARDTSKTVTVEFSETTAVYEGSDVKVLGVAIGKVEKLTPRGDAVVATISYDDQYDLPRDVKAAIVSPAIVGDRYVQFAPAYTEGPTLEDGATIGNDRTAVPVELDEVYASISDLSVALGPDGANDDGSLSRLVDNLAGQLDGQGAQVNETIQNFSKLATTLDSNSEDLFGSVREVQEFVEVLNRNDETVRAFNDSTAQVSEVLEGERDDLAATLSALSTALTDVNTLVTENRDVLRSNVDKIESLSQVLRTRQGEFEELLVAAPTALSNIALTYNGNYGTLDNRAGLEELLLGGIKDPAGLLCNLLDESTDDALCGTLSDLLDPILGGLSPRTAPGSAPMQAEKSASSLAEMMEVPQ</sequence>
<evidence type="ECO:0000313" key="5">
    <source>
        <dbReference type="Proteomes" id="UP000316988"/>
    </source>
</evidence>
<dbReference type="Pfam" id="PF02470">
    <property type="entry name" value="MlaD"/>
    <property type="match status" value="1"/>
</dbReference>